<accession>A0A4R6TGV5</accession>
<dbReference type="EMBL" id="SNYI01000006">
    <property type="protein sequence ID" value="TDQ28154.1"/>
    <property type="molecule type" value="Genomic_DNA"/>
</dbReference>
<reference evidence="1 2" key="1">
    <citation type="submission" date="2019-03" db="EMBL/GenBank/DDBJ databases">
        <title>Genomic Encyclopedia of Archaeal and Bacterial Type Strains, Phase II (KMG-II): from individual species to whole genera.</title>
        <authorList>
            <person name="Goeker M."/>
        </authorList>
    </citation>
    <scope>NUCLEOTIDE SEQUENCE [LARGE SCALE GENOMIC DNA]</scope>
    <source>
        <strain evidence="1 2">DSM 18435</strain>
    </source>
</reference>
<sequence>MIAWEGQGFSPYNCPKSLRRIALTVVCNLTQLKNAFQIIVFFLLILLPACEGKESTKSQTEPTVVVKLLDSSRVNQPLKAIAILLDSEFTNKNSQIFVALEENGEDTLKKDLSNEYELAMEFFANLEIDSFNQKWLQSKDKRHSAVFGKTFANPGKNTIRGYVWDFYGFEVTDSIIPSQSRKYYFEFEVHTMDNK</sequence>
<dbReference type="Proteomes" id="UP000295468">
    <property type="component" value="Unassembled WGS sequence"/>
</dbReference>
<organism evidence="1 2">
    <name type="scientific">Zeaxanthinibacter enoshimensis</name>
    <dbReference type="NCBI Taxonomy" id="392009"/>
    <lineage>
        <taxon>Bacteria</taxon>
        <taxon>Pseudomonadati</taxon>
        <taxon>Bacteroidota</taxon>
        <taxon>Flavobacteriia</taxon>
        <taxon>Flavobacteriales</taxon>
        <taxon>Flavobacteriaceae</taxon>
        <taxon>Zeaxanthinibacter</taxon>
    </lineage>
</organism>
<name>A0A4R6TGV5_9FLAO</name>
<keyword evidence="2" id="KW-1185">Reference proteome</keyword>
<evidence type="ECO:0000313" key="2">
    <source>
        <dbReference type="Proteomes" id="UP000295468"/>
    </source>
</evidence>
<proteinExistence type="predicted"/>
<dbReference type="AlphaFoldDB" id="A0A4R6TGV5"/>
<evidence type="ECO:0000313" key="1">
    <source>
        <dbReference type="EMBL" id="TDQ28154.1"/>
    </source>
</evidence>
<gene>
    <name evidence="1" type="ORF">CLV82_2966</name>
</gene>
<protein>
    <submittedName>
        <fullName evidence="1">Uncharacterized protein</fullName>
    </submittedName>
</protein>
<comment type="caution">
    <text evidence="1">The sequence shown here is derived from an EMBL/GenBank/DDBJ whole genome shotgun (WGS) entry which is preliminary data.</text>
</comment>